<feature type="region of interest" description="Disordered" evidence="1">
    <location>
        <begin position="1"/>
        <end position="29"/>
    </location>
</feature>
<dbReference type="PANTHER" id="PTHR37809:SF1">
    <property type="entry name" value="RIBOSOMAL PROTEIN S12 METHYLTHIOTRANSFERASE ACCESSORY FACTOR YCAO"/>
    <property type="match status" value="1"/>
</dbReference>
<dbReference type="Proteomes" id="UP001160301">
    <property type="component" value="Unassembled WGS sequence"/>
</dbReference>
<organism evidence="3 4">
    <name type="scientific">Polyangium sorediatum</name>
    <dbReference type="NCBI Taxonomy" id="889274"/>
    <lineage>
        <taxon>Bacteria</taxon>
        <taxon>Pseudomonadati</taxon>
        <taxon>Myxococcota</taxon>
        <taxon>Polyangia</taxon>
        <taxon>Polyangiales</taxon>
        <taxon>Polyangiaceae</taxon>
        <taxon>Polyangium</taxon>
    </lineage>
</organism>
<name>A0ABT6NPK5_9BACT</name>
<sequence length="417" mass="45092">MSPPPPSPGAQPAVPKRFTAGTHRTVSPEETVDRVRPFLPALGITRIADVTGLDNLGVPVVMVVRPGSRSISVSPGKGLTLAAAQASGVMESIEHWHAEHILLPLKLGSVFELHSHHLLDAGGLPRLSVRPFHDHLRMYWVAGMDLVSGAPTWVPFEVVHTDYALPLLAASGAFVMSSNGLASGNHLYEALSHAICELVERDAATLWHLSGAEAKRRTRLDPSTVDDATCRTLLDRLEDADVLTCLWEITSDIGVPAFCCTIVDRDPNPLRPVAPMTGFGCHPARGVALLRAITEAAQTRLTLITGARDDVRASGHGPEDDLRAARHFLREHGEAPGRRAFREAPDHLGETFDTDVAWEIDRLRAAGLHQVVAVDLTRSEFGIPVVRVVIPGLEPPHEIPGLIPGARAQRRLSERTS</sequence>
<dbReference type="PROSITE" id="PS51664">
    <property type="entry name" value="YCAO"/>
    <property type="match status" value="1"/>
</dbReference>
<dbReference type="Gene3D" id="3.30.1330.230">
    <property type="match status" value="2"/>
</dbReference>
<evidence type="ECO:0000259" key="2">
    <source>
        <dbReference type="PROSITE" id="PS51664"/>
    </source>
</evidence>
<keyword evidence="4" id="KW-1185">Reference proteome</keyword>
<evidence type="ECO:0000313" key="3">
    <source>
        <dbReference type="EMBL" id="MDI1430201.1"/>
    </source>
</evidence>
<evidence type="ECO:0000313" key="4">
    <source>
        <dbReference type="Proteomes" id="UP001160301"/>
    </source>
</evidence>
<dbReference type="PANTHER" id="PTHR37809">
    <property type="entry name" value="RIBOSOMAL PROTEIN S12 METHYLTHIOTRANSFERASE ACCESSORY FACTOR YCAO"/>
    <property type="match status" value="1"/>
</dbReference>
<protein>
    <submittedName>
        <fullName evidence="3">YcaO-like family protein</fullName>
    </submittedName>
</protein>
<reference evidence="3 4" key="1">
    <citation type="submission" date="2023-04" db="EMBL/GenBank/DDBJ databases">
        <title>The genome sequence of Polyangium sorediatum DSM14670.</title>
        <authorList>
            <person name="Zhang X."/>
        </authorList>
    </citation>
    <scope>NUCLEOTIDE SEQUENCE [LARGE SCALE GENOMIC DNA]</scope>
    <source>
        <strain evidence="3 4">DSM 14670</strain>
    </source>
</reference>
<feature type="domain" description="YcaO" evidence="2">
    <location>
        <begin position="76"/>
        <end position="417"/>
    </location>
</feature>
<proteinExistence type="predicted"/>
<evidence type="ECO:0000256" key="1">
    <source>
        <dbReference type="SAM" id="MobiDB-lite"/>
    </source>
</evidence>
<dbReference type="InterPro" id="IPR003776">
    <property type="entry name" value="YcaO-like_dom"/>
</dbReference>
<accession>A0ABT6NPK5</accession>
<gene>
    <name evidence="3" type="ORF">QHF89_11865</name>
</gene>
<dbReference type="RefSeq" id="WP_136969447.1">
    <property type="nucleotide sequence ID" value="NZ_JARZHI010000007.1"/>
</dbReference>
<dbReference type="Pfam" id="PF02624">
    <property type="entry name" value="YcaO"/>
    <property type="match status" value="1"/>
</dbReference>
<comment type="caution">
    <text evidence="3">The sequence shown here is derived from an EMBL/GenBank/DDBJ whole genome shotgun (WGS) entry which is preliminary data.</text>
</comment>
<dbReference type="EMBL" id="JARZHI010000007">
    <property type="protein sequence ID" value="MDI1430201.1"/>
    <property type="molecule type" value="Genomic_DNA"/>
</dbReference>
<dbReference type="NCBIfam" id="TIGR00702">
    <property type="entry name" value="YcaO-type kinase domain"/>
    <property type="match status" value="1"/>
</dbReference>